<keyword evidence="9" id="KW-1185">Reference proteome</keyword>
<dbReference type="InterPro" id="IPR016195">
    <property type="entry name" value="Pol/histidinol_Pase-like"/>
</dbReference>
<dbReference type="SUPFAM" id="SSF89550">
    <property type="entry name" value="PHP domain-like"/>
    <property type="match status" value="1"/>
</dbReference>
<dbReference type="InterPro" id="IPR004013">
    <property type="entry name" value="PHP_dom"/>
</dbReference>
<dbReference type="CDD" id="cd12113">
    <property type="entry name" value="PHP_PolIIIA_DnaE3"/>
    <property type="match status" value="1"/>
</dbReference>
<proteinExistence type="predicted"/>
<evidence type="ECO:0000256" key="6">
    <source>
        <dbReference type="ARBA" id="ARBA00049244"/>
    </source>
</evidence>
<dbReference type="Gene3D" id="1.10.150.870">
    <property type="match status" value="1"/>
</dbReference>
<dbReference type="PANTHER" id="PTHR32294:SF0">
    <property type="entry name" value="DNA POLYMERASE III SUBUNIT ALPHA"/>
    <property type="match status" value="1"/>
</dbReference>
<comment type="catalytic activity">
    <reaction evidence="6">
        <text>DNA(n) + a 2'-deoxyribonucleoside 5'-triphosphate = DNA(n+1) + diphosphate</text>
        <dbReference type="Rhea" id="RHEA:22508"/>
        <dbReference type="Rhea" id="RHEA-COMP:17339"/>
        <dbReference type="Rhea" id="RHEA-COMP:17340"/>
        <dbReference type="ChEBI" id="CHEBI:33019"/>
        <dbReference type="ChEBI" id="CHEBI:61560"/>
        <dbReference type="ChEBI" id="CHEBI:173112"/>
        <dbReference type="EC" id="2.7.7.7"/>
    </reaction>
</comment>
<dbReference type="NCBIfam" id="NF004226">
    <property type="entry name" value="PRK05673.1"/>
    <property type="match status" value="1"/>
</dbReference>
<dbReference type="Pfam" id="PF14579">
    <property type="entry name" value="HHH_6"/>
    <property type="match status" value="1"/>
</dbReference>
<evidence type="ECO:0000256" key="4">
    <source>
        <dbReference type="ARBA" id="ARBA00022705"/>
    </source>
</evidence>
<dbReference type="InterPro" id="IPR011708">
    <property type="entry name" value="DNA_pol3_alpha_NTPase_dom"/>
</dbReference>
<keyword evidence="2 8" id="KW-0808">Transferase</keyword>
<evidence type="ECO:0000256" key="2">
    <source>
        <dbReference type="ARBA" id="ARBA00022679"/>
    </source>
</evidence>
<evidence type="ECO:0000256" key="5">
    <source>
        <dbReference type="ARBA" id="ARBA00022932"/>
    </source>
</evidence>
<keyword evidence="5" id="KW-0239">DNA-directed DNA polymerase</keyword>
<keyword evidence="4" id="KW-0235">DNA replication</keyword>
<dbReference type="EC" id="2.7.7.7" evidence="1"/>
<dbReference type="SMART" id="SM00481">
    <property type="entry name" value="POLIIIAc"/>
    <property type="match status" value="1"/>
</dbReference>
<gene>
    <name evidence="8" type="primary">dnaE</name>
    <name evidence="8" type="ORF">ACFQS9_04115</name>
</gene>
<dbReference type="GO" id="GO:0003887">
    <property type="term" value="F:DNA-directed DNA polymerase activity"/>
    <property type="evidence" value="ECO:0007669"/>
    <property type="project" value="UniProtKB-EC"/>
</dbReference>
<accession>A0ABW2RTB6</accession>
<evidence type="ECO:0000259" key="7">
    <source>
        <dbReference type="SMART" id="SM00481"/>
    </source>
</evidence>
<name>A0ABW2RTB6_9NOCA</name>
<dbReference type="NCBIfam" id="TIGR00594">
    <property type="entry name" value="polc"/>
    <property type="match status" value="1"/>
</dbReference>
<evidence type="ECO:0000256" key="3">
    <source>
        <dbReference type="ARBA" id="ARBA00022695"/>
    </source>
</evidence>
<evidence type="ECO:0000313" key="9">
    <source>
        <dbReference type="Proteomes" id="UP001596484"/>
    </source>
</evidence>
<dbReference type="Pfam" id="PF07733">
    <property type="entry name" value="DNA_pol3_alpha"/>
    <property type="match status" value="1"/>
</dbReference>
<dbReference type="Pfam" id="PF17657">
    <property type="entry name" value="DNA_pol3_finger"/>
    <property type="match status" value="1"/>
</dbReference>
<dbReference type="InterPro" id="IPR040982">
    <property type="entry name" value="DNA_pol3_finger"/>
</dbReference>
<dbReference type="InterPro" id="IPR003141">
    <property type="entry name" value="Pol/His_phosphatase_N"/>
</dbReference>
<dbReference type="PANTHER" id="PTHR32294">
    <property type="entry name" value="DNA POLYMERASE III SUBUNIT ALPHA"/>
    <property type="match status" value="1"/>
</dbReference>
<reference evidence="9" key="1">
    <citation type="journal article" date="2019" name="Int. J. Syst. Evol. Microbiol.">
        <title>The Global Catalogue of Microorganisms (GCM) 10K type strain sequencing project: providing services to taxonomists for standard genome sequencing and annotation.</title>
        <authorList>
            <consortium name="The Broad Institute Genomics Platform"/>
            <consortium name="The Broad Institute Genome Sequencing Center for Infectious Disease"/>
            <person name="Wu L."/>
            <person name="Ma J."/>
        </authorList>
    </citation>
    <scope>NUCLEOTIDE SEQUENCE [LARGE SCALE GENOMIC DNA]</scope>
    <source>
        <strain evidence="9">ICMP 19430</strain>
    </source>
</reference>
<feature type="domain" description="Polymerase/histidinol phosphatase N-terminal" evidence="7">
    <location>
        <begin position="6"/>
        <end position="73"/>
    </location>
</feature>
<organism evidence="8 9">
    <name type="scientific">Rhodococcus daqingensis</name>
    <dbReference type="NCBI Taxonomy" id="2479363"/>
    <lineage>
        <taxon>Bacteria</taxon>
        <taxon>Bacillati</taxon>
        <taxon>Actinomycetota</taxon>
        <taxon>Actinomycetes</taxon>
        <taxon>Mycobacteriales</taxon>
        <taxon>Nocardiaceae</taxon>
        <taxon>Rhodococcus</taxon>
    </lineage>
</organism>
<evidence type="ECO:0000256" key="1">
    <source>
        <dbReference type="ARBA" id="ARBA00012417"/>
    </source>
</evidence>
<sequence>MADSFVHLHNHTEYSMLDGAAKVGPLFKEAQRLGMTAVGMTDHGNMFGASEFYNEAKKHDITPIIGIEAYIAPESRFNTKRVLWGDPGQKSDDVSGSGAYTHMTMVAENATGVRNLFKLSSRASIEGQLGKWARMDEEIIAEHHEGIIATTGCPSGEVQTRLRLGHDREALEAAAKWQEIWGKDNFFLELMDHGLSIERRVREGLLDIGRKLGIPPLATNDCHYVTKDAAENHEALLCIQTGKTLSDPARFKFDGDGYYLKSAEEMRAIWDDEVPGACDSTLLIAERIQPYDDVWKHRDRMPIFPVPEGETQASWLRREVLSGLDRRFPGGPPQEYLDRADYEIGVINEMGFPAYFLVVGDLINHAKDVGIRVGPGRGSAAGSLVAYAMGITNIDPIPYGLLFERFLNPERVSMPDIDIDFDDRRRGEMVRYATDKWGSDRVAQVITFGTIKTKAAIKDSARVQFGQPGFAIADQITKALPPPIMAKDISVSGITDPEHERYKEAAEVRALIDANPDVAKIYQTAKGLEGLIRNAGVHACAVIMSSEPLTDAIPVWKRAQDGAIITGWDYPSCEDIGLLKMDFLGLRNLTVIGDALENIKANRGIDLDLDTIPMDDPATFELLSRGDTLGVFQLDGGGMRELLKLMQPTGFGDIVAALALYRPGPMGMNAHTSYAKRKNALEEVSPIHPELEEPLKDILSETYGLIIYQEQIMQLAQKVAGYSLGRADILRRAMGKKKASVLEAEFEGFEAGMLANGFGAKAIKALWDTVLPFAGYAFNKSHSAGYGLVSYWTAYLKANYPAEYMAGLLTSVGDDKDKSAIYLADCRKMGITVLPPDVNESEVNFASVGSDIRFGMGAVRNVGANVVASIIKARTEKSKFTDFSDYLNKIDVVACNKKVTESLIKAGAFDSLDHPRKGLFLVHTDAIESVLGTKKAEAVGQFDLFGDAGGGGDDSLASVFAIRVPDEEWETKHRLALEREMLGLYVSGHPLNGVEHILRQQSDTSIASILEGEVKDGAQVTIGGIIASVDRRINKNGLTWAIIQLEDLVGGIEVLFFPQAYSVYGMDIAEDAIVLVKARVSIRDDRMSLIGNDLAVPDLSAVGVAKPVAVSLPTRLCTEDKVGALKQVLIRHPGTSDVHLRLIIGDRITTLKLDDSLRVEPSSALMGDLKALLGPGCLAV</sequence>
<comment type="caution">
    <text evidence="8">The sequence shown here is derived from an EMBL/GenBank/DDBJ whole genome shotgun (WGS) entry which is preliminary data.</text>
</comment>
<keyword evidence="3 8" id="KW-0548">Nucleotidyltransferase</keyword>
<dbReference type="RefSeq" id="WP_378401848.1">
    <property type="nucleotide sequence ID" value="NZ_JBHTCS010000007.1"/>
</dbReference>
<dbReference type="CDD" id="cd04485">
    <property type="entry name" value="DnaE_OBF"/>
    <property type="match status" value="1"/>
</dbReference>
<evidence type="ECO:0000313" key="8">
    <source>
        <dbReference type="EMBL" id="MFC7447072.1"/>
    </source>
</evidence>
<dbReference type="InterPro" id="IPR041931">
    <property type="entry name" value="DNA_pol3_alpha_thumb_dom"/>
</dbReference>
<protein>
    <recommendedName>
        <fullName evidence="1">DNA-directed DNA polymerase</fullName>
        <ecNumber evidence="1">2.7.7.7</ecNumber>
    </recommendedName>
</protein>
<dbReference type="Pfam" id="PF02811">
    <property type="entry name" value="PHP"/>
    <property type="match status" value="1"/>
</dbReference>
<dbReference type="Proteomes" id="UP001596484">
    <property type="component" value="Unassembled WGS sequence"/>
</dbReference>
<dbReference type="EMBL" id="JBHTCS010000007">
    <property type="protein sequence ID" value="MFC7447072.1"/>
    <property type="molecule type" value="Genomic_DNA"/>
</dbReference>
<dbReference type="InterPro" id="IPR029460">
    <property type="entry name" value="DNAPol_HHH"/>
</dbReference>
<dbReference type="Gene3D" id="3.20.20.140">
    <property type="entry name" value="Metal-dependent hydrolases"/>
    <property type="match status" value="1"/>
</dbReference>
<dbReference type="InterPro" id="IPR004805">
    <property type="entry name" value="DnaE2/DnaE/PolC"/>
</dbReference>
<dbReference type="Gene3D" id="1.10.10.1600">
    <property type="entry name" value="Bacterial DNA polymerase III alpha subunit, thumb domain"/>
    <property type="match status" value="1"/>
</dbReference>